<evidence type="ECO:0000259" key="2">
    <source>
        <dbReference type="SMART" id="SM00867"/>
    </source>
</evidence>
<gene>
    <name evidence="3" type="ORF">K6Y31_03745</name>
</gene>
<dbReference type="Gene3D" id="2.40.128.110">
    <property type="entry name" value="Lipid/polyisoprenoid-binding, YceI-like"/>
    <property type="match status" value="1"/>
</dbReference>
<proteinExistence type="predicted"/>
<accession>A0ABS8W6M1</accession>
<protein>
    <submittedName>
        <fullName evidence="3">YceI family protein</fullName>
    </submittedName>
</protein>
<feature type="signal peptide" evidence="1">
    <location>
        <begin position="1"/>
        <end position="23"/>
    </location>
</feature>
<dbReference type="InterPro" id="IPR007372">
    <property type="entry name" value="Lipid/polyisoprenoid-bd_YceI"/>
</dbReference>
<organism evidence="3 4">
    <name type="scientific">Motilimonas cestriensis</name>
    <dbReference type="NCBI Taxonomy" id="2742685"/>
    <lineage>
        <taxon>Bacteria</taxon>
        <taxon>Pseudomonadati</taxon>
        <taxon>Pseudomonadota</taxon>
        <taxon>Gammaproteobacteria</taxon>
        <taxon>Alteromonadales</taxon>
        <taxon>Alteromonadales genera incertae sedis</taxon>
        <taxon>Motilimonas</taxon>
    </lineage>
</organism>
<dbReference type="PANTHER" id="PTHR34406:SF1">
    <property type="entry name" value="PROTEIN YCEI"/>
    <property type="match status" value="1"/>
</dbReference>
<dbReference type="NCBIfam" id="NF002994">
    <property type="entry name" value="PRK03757.1"/>
    <property type="match status" value="1"/>
</dbReference>
<evidence type="ECO:0000313" key="3">
    <source>
        <dbReference type="EMBL" id="MCE2593925.1"/>
    </source>
</evidence>
<dbReference type="SUPFAM" id="SSF101874">
    <property type="entry name" value="YceI-like"/>
    <property type="match status" value="1"/>
</dbReference>
<dbReference type="Proteomes" id="UP001201273">
    <property type="component" value="Unassembled WGS sequence"/>
</dbReference>
<dbReference type="RefSeq" id="WP_233051509.1">
    <property type="nucleotide sequence ID" value="NZ_JAIMJA010000003.1"/>
</dbReference>
<name>A0ABS8W6M1_9GAMM</name>
<dbReference type="EMBL" id="JAIMJA010000003">
    <property type="protein sequence ID" value="MCE2593925.1"/>
    <property type="molecule type" value="Genomic_DNA"/>
</dbReference>
<evidence type="ECO:0000256" key="1">
    <source>
        <dbReference type="SAM" id="SignalP"/>
    </source>
</evidence>
<evidence type="ECO:0000313" key="4">
    <source>
        <dbReference type="Proteomes" id="UP001201273"/>
    </source>
</evidence>
<dbReference type="Pfam" id="PF04264">
    <property type="entry name" value="YceI"/>
    <property type="match status" value="1"/>
</dbReference>
<sequence length="192" mass="20933">MKKHLTAAILTAGLFTAATPVLAADYAIDTRGAHASVNFKVNHLGYSWVVGRFDTFTGDFSYDQADPSAAKIAVTIDTKSVNSNHAERDKHIRSKDFLEVDKYPEAKFVSTKFDSTDGQTGKLHGQFTLRGVTKDIVIDVTKVGEGKDPWGGYRAGFEGATTITMKDYGIPMDLGPQSATVELEFHIEGIKK</sequence>
<comment type="caution">
    <text evidence="3">The sequence shown here is derived from an EMBL/GenBank/DDBJ whole genome shotgun (WGS) entry which is preliminary data.</text>
</comment>
<keyword evidence="4" id="KW-1185">Reference proteome</keyword>
<dbReference type="PANTHER" id="PTHR34406">
    <property type="entry name" value="PROTEIN YCEI"/>
    <property type="match status" value="1"/>
</dbReference>
<keyword evidence="1" id="KW-0732">Signal</keyword>
<dbReference type="InterPro" id="IPR036761">
    <property type="entry name" value="TTHA0802/YceI-like_sf"/>
</dbReference>
<dbReference type="SMART" id="SM00867">
    <property type="entry name" value="YceI"/>
    <property type="match status" value="1"/>
</dbReference>
<reference evidence="3 4" key="1">
    <citation type="journal article" date="2022" name="Environ. Microbiol. Rep.">
        <title>Eco-phylogenetic analyses reveal divergent evolution of vitamin B12 metabolism in the marine bacterial family 'Psychromonadaceae'.</title>
        <authorList>
            <person name="Jin X."/>
            <person name="Yang Y."/>
            <person name="Cao H."/>
            <person name="Gao B."/>
            <person name="Zhao Z."/>
        </authorList>
    </citation>
    <scope>NUCLEOTIDE SEQUENCE [LARGE SCALE GENOMIC DNA]</scope>
    <source>
        <strain evidence="3 4">MKS20</strain>
    </source>
</reference>
<feature type="domain" description="Lipid/polyisoprenoid-binding YceI-like" evidence="2">
    <location>
        <begin position="25"/>
        <end position="190"/>
    </location>
</feature>
<feature type="chain" id="PRO_5046112452" evidence="1">
    <location>
        <begin position="24"/>
        <end position="192"/>
    </location>
</feature>